<comment type="caution">
    <text evidence="1">The sequence shown here is derived from an EMBL/GenBank/DDBJ whole genome shotgun (WGS) entry which is preliminary data.</text>
</comment>
<dbReference type="EMBL" id="JAULSR010000001">
    <property type="protein sequence ID" value="KAK0634764.1"/>
    <property type="molecule type" value="Genomic_DNA"/>
</dbReference>
<proteinExistence type="predicted"/>
<evidence type="ECO:0000313" key="2">
    <source>
        <dbReference type="Proteomes" id="UP001174934"/>
    </source>
</evidence>
<dbReference type="AlphaFoldDB" id="A0AA39XIX7"/>
<keyword evidence="2" id="KW-1185">Reference proteome</keyword>
<dbReference type="Proteomes" id="UP001174934">
    <property type="component" value="Unassembled WGS sequence"/>
</dbReference>
<name>A0AA39XIX7_9PEZI</name>
<evidence type="ECO:0000313" key="1">
    <source>
        <dbReference type="EMBL" id="KAK0634764.1"/>
    </source>
</evidence>
<sequence length="85" mass="9317">MSGAKEPKWNDDAHAALCGALAESLLEAGSQPSKHKDTIMAFMAAMGQQFTWEGIRLFVPNAADCRTMISELHQKGYNYSENALL</sequence>
<reference evidence="1" key="1">
    <citation type="submission" date="2023-06" db="EMBL/GenBank/DDBJ databases">
        <title>Genome-scale phylogeny and comparative genomics of the fungal order Sordariales.</title>
        <authorList>
            <consortium name="Lawrence Berkeley National Laboratory"/>
            <person name="Hensen N."/>
            <person name="Bonometti L."/>
            <person name="Westerberg I."/>
            <person name="Brannstrom I.O."/>
            <person name="Guillou S."/>
            <person name="Cros-Aarteil S."/>
            <person name="Calhoun S."/>
            <person name="Haridas S."/>
            <person name="Kuo A."/>
            <person name="Mondo S."/>
            <person name="Pangilinan J."/>
            <person name="Riley R."/>
            <person name="LaButti K."/>
            <person name="Andreopoulos B."/>
            <person name="Lipzen A."/>
            <person name="Chen C."/>
            <person name="Yanf M."/>
            <person name="Daum C."/>
            <person name="Ng V."/>
            <person name="Clum A."/>
            <person name="Steindorff A."/>
            <person name="Ohm R."/>
            <person name="Martin F."/>
            <person name="Silar P."/>
            <person name="Natvig D."/>
            <person name="Lalanne C."/>
            <person name="Gautier V."/>
            <person name="Ament-velasquez S.L."/>
            <person name="Kruys A."/>
            <person name="Hutchinson M.I."/>
            <person name="Powell A.J."/>
            <person name="Barry K."/>
            <person name="Miller A.N."/>
            <person name="Grigoriev I.V."/>
            <person name="Debuchy R."/>
            <person name="Gladieux P."/>
            <person name="Thoren M.H."/>
            <person name="Johannesson H."/>
        </authorList>
    </citation>
    <scope>NUCLEOTIDE SEQUENCE</scope>
    <source>
        <strain evidence="1">SMH3391-2</strain>
    </source>
</reference>
<gene>
    <name evidence="1" type="ORF">B0T17DRAFT_611729</name>
</gene>
<protein>
    <submittedName>
        <fullName evidence="1">Uncharacterized protein</fullName>
    </submittedName>
</protein>
<accession>A0AA39XIX7</accession>
<organism evidence="1 2">
    <name type="scientific">Bombardia bombarda</name>
    <dbReference type="NCBI Taxonomy" id="252184"/>
    <lineage>
        <taxon>Eukaryota</taxon>
        <taxon>Fungi</taxon>
        <taxon>Dikarya</taxon>
        <taxon>Ascomycota</taxon>
        <taxon>Pezizomycotina</taxon>
        <taxon>Sordariomycetes</taxon>
        <taxon>Sordariomycetidae</taxon>
        <taxon>Sordariales</taxon>
        <taxon>Lasiosphaeriaceae</taxon>
        <taxon>Bombardia</taxon>
    </lineage>
</organism>